<name>A0A9W8AH69_9FUNG</name>
<organism evidence="6 7">
    <name type="scientific">Tieghemiomyces parasiticus</name>
    <dbReference type="NCBI Taxonomy" id="78921"/>
    <lineage>
        <taxon>Eukaryota</taxon>
        <taxon>Fungi</taxon>
        <taxon>Fungi incertae sedis</taxon>
        <taxon>Zoopagomycota</taxon>
        <taxon>Kickxellomycotina</taxon>
        <taxon>Dimargaritomycetes</taxon>
        <taxon>Dimargaritales</taxon>
        <taxon>Dimargaritaceae</taxon>
        <taxon>Tieghemiomyces</taxon>
    </lineage>
</organism>
<dbReference type="Gene3D" id="1.25.10.10">
    <property type="entry name" value="Leucine-rich Repeat Variant"/>
    <property type="match status" value="1"/>
</dbReference>
<reference evidence="6" key="1">
    <citation type="submission" date="2022-07" db="EMBL/GenBank/DDBJ databases">
        <title>Phylogenomic reconstructions and comparative analyses of Kickxellomycotina fungi.</title>
        <authorList>
            <person name="Reynolds N.K."/>
            <person name="Stajich J.E."/>
            <person name="Barry K."/>
            <person name="Grigoriev I.V."/>
            <person name="Crous P."/>
            <person name="Smith M.E."/>
        </authorList>
    </citation>
    <scope>NUCLEOTIDE SEQUENCE</scope>
    <source>
        <strain evidence="6">RSA 861</strain>
    </source>
</reference>
<evidence type="ECO:0000256" key="4">
    <source>
        <dbReference type="ARBA" id="ARBA00023242"/>
    </source>
</evidence>
<evidence type="ECO:0000256" key="3">
    <source>
        <dbReference type="ARBA" id="ARBA00022448"/>
    </source>
</evidence>
<dbReference type="OrthoDB" id="2016913at2759"/>
<dbReference type="GO" id="GO:0006606">
    <property type="term" value="P:protein import into nucleus"/>
    <property type="evidence" value="ECO:0007669"/>
    <property type="project" value="TreeGrafter"/>
</dbReference>
<evidence type="ECO:0000313" key="6">
    <source>
        <dbReference type="EMBL" id="KAJ1930642.1"/>
    </source>
</evidence>
<accession>A0A9W8AH69</accession>
<dbReference type="GO" id="GO:0005634">
    <property type="term" value="C:nucleus"/>
    <property type="evidence" value="ECO:0007669"/>
    <property type="project" value="UniProtKB-SubCell"/>
</dbReference>
<comment type="similarity">
    <text evidence="2">Belongs to the importin beta family.</text>
</comment>
<dbReference type="PANTHER" id="PTHR12363:SF33">
    <property type="entry name" value="IMPORTIN-13"/>
    <property type="match status" value="1"/>
</dbReference>
<evidence type="ECO:0000256" key="1">
    <source>
        <dbReference type="ARBA" id="ARBA00004123"/>
    </source>
</evidence>
<dbReference type="AlphaFoldDB" id="A0A9W8AH69"/>
<comment type="subcellular location">
    <subcellularLocation>
        <location evidence="1">Nucleus</location>
    </subcellularLocation>
</comment>
<dbReference type="GO" id="GO:0005737">
    <property type="term" value="C:cytoplasm"/>
    <property type="evidence" value="ECO:0007669"/>
    <property type="project" value="TreeGrafter"/>
</dbReference>
<dbReference type="InterPro" id="IPR016024">
    <property type="entry name" value="ARM-type_fold"/>
</dbReference>
<keyword evidence="4" id="KW-0539">Nucleus</keyword>
<feature type="domain" description="Exportin-1/Importin-beta-like" evidence="5">
    <location>
        <begin position="98"/>
        <end position="267"/>
    </location>
</feature>
<proteinExistence type="inferred from homology"/>
<dbReference type="EMBL" id="JANBPT010000003">
    <property type="protein sequence ID" value="KAJ1930642.1"/>
    <property type="molecule type" value="Genomic_DNA"/>
</dbReference>
<evidence type="ECO:0000313" key="7">
    <source>
        <dbReference type="Proteomes" id="UP001150569"/>
    </source>
</evidence>
<sequence length="1125" mass="122942">MTTFNLTDEAGARAFFEALSIPTPEAVKDLHEFQKGPGGWDLAYRLLQLPAVSCQFYGAHTLQVKLARDWATLDATHRLPLRDQLLGWLLQFANGPLVVLTKLCLAITTFSVKAVPDPWPRFIPYTLEWLRREAQAIHAAQGTIVAVDRAILEFLSVLPEEAHRGDLTGSRAALYLQEINEALPLVLETCHGYLATSGDPVRGVQSQGLQRPGDLEPDVGTEIQAKTLRCLARWAQHELPLDQLPGTLVRALYFLPYPATTEAAVELIVSIFEHPKAGQIQTTLADSFLGAVTSPWLTGAVRQTVDEENEAEARVLARLLLSFAEGFPDLMAESLGRRPEVDRLVELLFAFTGFPGHFAVDQEVSDMPLQFWTLLQETLSELDELPAAVGPIFDHLVRLLVDQLQLPDYPTWGTWPRDVRDRFRLYRRDVGDALLACYYQRREAALGVLFDLLTAVPTPNSGAAPAWGPADPHWPRVEAVLYALRCVAEAVPVREAAYLPRLLTPEFLGTVARSDNVLLQTALLHLIGAYAPWLNRHPALILPAVEAVTSAFARRELAGPAAAAFRALCEMCKGHLRAVAPDIIQTVVRISPGIPKSDKAKAFQSMCELLHGLAPDRFAEPFVYLIGNLLVATRDAARNASGLPVDQWRALTLEHLSYLTACGKGLQPLDIGLRDICSIDLTGTDEDADDEGAPPFAVHQMDDGGLAASALAAAAGWARFLGGDEYRRIDELTRAVLTELSEAFLQDEEVTEALCQFIRCTLRQLPGSSLGAAAVVNERDAPLAALRTYAAPPRVVNIVQPDPWFVVDLICDRYARLTALWPGPAPATLGSLLTYYLDTAAHILAAYGHLVPYTAWYRRTTALADAGAEELRTGLINLAGRPAGLTPDALQTLLRHVLTDRPALVAPDRAGDLLSRLLSALLPPTVHILGRGEIMTQYPHLVISLFGLLTKAMAADSAPLARLPPEALGPVFTLALRGFTLTDRLSLKTIFQFATELLGGGTGASASGGGGGPAATLVAQFLEHYGEAMIAEVLLSLGGKLPRSMLSQPTELLYKSVTCHFEPTKRWLHALLARDGFPSAHVDAEVKRRFTADVLGTRAYSRFREIVHRFAMQCRNMTDLTYGMY</sequence>
<gene>
    <name evidence="6" type="ORF">IWQ60_000151</name>
</gene>
<comment type="caution">
    <text evidence="6">The sequence shown here is derived from an EMBL/GenBank/DDBJ whole genome shotgun (WGS) entry which is preliminary data.</text>
</comment>
<dbReference type="SUPFAM" id="SSF48371">
    <property type="entry name" value="ARM repeat"/>
    <property type="match status" value="1"/>
</dbReference>
<dbReference type="Pfam" id="PF08389">
    <property type="entry name" value="Xpo1"/>
    <property type="match status" value="1"/>
</dbReference>
<dbReference type="Proteomes" id="UP001150569">
    <property type="component" value="Unassembled WGS sequence"/>
</dbReference>
<protein>
    <recommendedName>
        <fullName evidence="5">Exportin-1/Importin-beta-like domain-containing protein</fullName>
    </recommendedName>
</protein>
<dbReference type="InterPro" id="IPR051345">
    <property type="entry name" value="Importin_beta-like_NTR"/>
</dbReference>
<keyword evidence="3" id="KW-0813">Transport</keyword>
<dbReference type="PANTHER" id="PTHR12363">
    <property type="entry name" value="TRANSPORTIN 3 AND IMPORTIN 13"/>
    <property type="match status" value="1"/>
</dbReference>
<dbReference type="InterPro" id="IPR011989">
    <property type="entry name" value="ARM-like"/>
</dbReference>
<dbReference type="InterPro" id="IPR013598">
    <property type="entry name" value="Exportin-1/Importin-b-like"/>
</dbReference>
<keyword evidence="7" id="KW-1185">Reference proteome</keyword>
<evidence type="ECO:0000256" key="2">
    <source>
        <dbReference type="ARBA" id="ARBA00007991"/>
    </source>
</evidence>
<evidence type="ECO:0000259" key="5">
    <source>
        <dbReference type="Pfam" id="PF08389"/>
    </source>
</evidence>